<evidence type="ECO:0000256" key="6">
    <source>
        <dbReference type="ARBA" id="ARBA00022840"/>
    </source>
</evidence>
<feature type="binding site" evidence="7">
    <location>
        <position position="758"/>
    </location>
    <ligand>
        <name>Zn(2+)</name>
        <dbReference type="ChEBI" id="CHEBI:29105"/>
    </ligand>
</feature>
<dbReference type="InterPro" id="IPR058053">
    <property type="entry name" value="RamC_C"/>
</dbReference>
<dbReference type="GO" id="GO:0005524">
    <property type="term" value="F:ATP binding"/>
    <property type="evidence" value="ECO:0007669"/>
    <property type="project" value="UniProtKB-KW"/>
</dbReference>
<dbReference type="Pfam" id="PF25816">
    <property type="entry name" value="RamC_N"/>
    <property type="match status" value="1"/>
</dbReference>
<evidence type="ECO:0000256" key="1">
    <source>
        <dbReference type="ARBA" id="ARBA00012513"/>
    </source>
</evidence>
<dbReference type="InterPro" id="IPR000719">
    <property type="entry name" value="Prot_kinase_dom"/>
</dbReference>
<feature type="domain" description="Protein kinase" evidence="8">
    <location>
        <begin position="214"/>
        <end position="486"/>
    </location>
</feature>
<dbReference type="InterPro" id="IPR057929">
    <property type="entry name" value="RamC_N"/>
</dbReference>
<dbReference type="Gene3D" id="1.10.510.10">
    <property type="entry name" value="Transferase(Phosphotransferase) domain 1"/>
    <property type="match status" value="1"/>
</dbReference>
<dbReference type="PANTHER" id="PTHR43289">
    <property type="entry name" value="MITOGEN-ACTIVATED PROTEIN KINASE KINASE KINASE 20-RELATED"/>
    <property type="match status" value="1"/>
</dbReference>
<keyword evidence="6" id="KW-0067">ATP-binding</keyword>
<dbReference type="Gene3D" id="1.50.10.20">
    <property type="match status" value="1"/>
</dbReference>
<dbReference type="PROSITE" id="PS50011">
    <property type="entry name" value="PROTEIN_KINASE_DOM"/>
    <property type="match status" value="1"/>
</dbReference>
<name>A0A8J7GEP6_9ACTN</name>
<evidence type="ECO:0000256" key="3">
    <source>
        <dbReference type="ARBA" id="ARBA00022679"/>
    </source>
</evidence>
<organism evidence="9 10">
    <name type="scientific">Longispora fulva</name>
    <dbReference type="NCBI Taxonomy" id="619741"/>
    <lineage>
        <taxon>Bacteria</taxon>
        <taxon>Bacillati</taxon>
        <taxon>Actinomycetota</taxon>
        <taxon>Actinomycetes</taxon>
        <taxon>Micromonosporales</taxon>
        <taxon>Micromonosporaceae</taxon>
        <taxon>Longispora</taxon>
    </lineage>
</organism>
<dbReference type="CDD" id="cd04791">
    <property type="entry name" value="LanC_SerThrkinase"/>
    <property type="match status" value="1"/>
</dbReference>
<keyword evidence="2" id="KW-0723">Serine/threonine-protein kinase</keyword>
<sequence length="899" mass="97037">MLSFEPILRDLAVRHGAGDWSSPVRDSWHYLLPPDGPRQVQGWKLHVSATPLSAPFVLARCVPVLIAHRCGFKFASTVDDAEAITSMRGSRVQGGKFLTAYPPDDEVFAALVHELHDATYGLPGQAILSDRRYRPDSLVHYRYGAFSGVTVRDNEGVLQSRLRAPDGTLVPDERREAFAPPAWAPAPPGGIGVSQELAVDGPDRPTEILLADRFVVHGAIRHANRGGVYRATDRQTGRNVVVKQARPHTGADLTGQDARDALWHAGEMLEQLDGLGPAKIAAFDQDGDLFLVEEEVPGVALWDWAQERRSQGNDVEPALDLPTMVSAATKLVDVLDAVHARGFVCRDFTPTNIMVTPQGDFLLIDTELVNRPGQPVRREYTPGFAAPEQVCMPKLAPCPPRAVDLYALGAVLYFLAVGTSLHLLEEEPATRTIRERCADLLRLAGERNLTAAAFTDTILGLVADDPAERWELHRVRTELGALAPMTTIGRTAPPLVHGISRQAARDRTLSDGLAFLAETMQPAATRLWPSGSFGARTEPANVQHGAAGVLGVLTRAARHQPELRDPVARAAAWTADRLEHIDRHLPGLYFGSAGAVWALVDAADLLEDTALRDRALRAAEHVPHRWPNPDVCHGAAGAGMTLLHLADRGAEHLMTRVLDCADALISQVGQNPPHWKIPDDFDSSLAGTVHHGFAHGTAGIANFLLAAGIRTGRDDYLDLARTAGDALVTAADRSQPGARWQAGVFGTPDRDEQHYHWCSGGSGIGTFLIRLWRHTGGADYLEAAQAAAQGSYRNRWQSTTAACHGLAGTGEFLLDLADAVGGDHRARAEDIADLLTARHAVRGGRWLIPDESGSAVHADFNTGLAGVLGFLHRLHHGGPRWWMNASPEMSGTPSGVPAD</sequence>
<keyword evidence="3" id="KW-0808">Transferase</keyword>
<dbReference type="RefSeq" id="WP_197003337.1">
    <property type="nucleotide sequence ID" value="NZ_BONS01000043.1"/>
</dbReference>
<keyword evidence="4" id="KW-0547">Nucleotide-binding</keyword>
<keyword evidence="10" id="KW-1185">Reference proteome</keyword>
<dbReference type="PRINTS" id="PR01950">
    <property type="entry name" value="LANCSUPER"/>
</dbReference>
<evidence type="ECO:0000313" key="9">
    <source>
        <dbReference type="EMBL" id="MBG6136346.1"/>
    </source>
</evidence>
<dbReference type="SMART" id="SM01260">
    <property type="entry name" value="LANC_like"/>
    <property type="match status" value="1"/>
</dbReference>
<dbReference type="PANTHER" id="PTHR43289:SF6">
    <property type="entry name" value="SERINE_THREONINE-PROTEIN KINASE NEKL-3"/>
    <property type="match status" value="1"/>
</dbReference>
<dbReference type="NCBIfam" id="NF038150">
    <property type="entry name" value="lanthi_synth_IV"/>
    <property type="match status" value="1"/>
</dbReference>
<dbReference type="EMBL" id="JADOUF010000001">
    <property type="protein sequence ID" value="MBG6136346.1"/>
    <property type="molecule type" value="Genomic_DNA"/>
</dbReference>
<evidence type="ECO:0000256" key="5">
    <source>
        <dbReference type="ARBA" id="ARBA00022777"/>
    </source>
</evidence>
<dbReference type="AlphaFoldDB" id="A0A8J7GEP6"/>
<dbReference type="InterPro" id="IPR011009">
    <property type="entry name" value="Kinase-like_dom_sf"/>
</dbReference>
<proteinExistence type="predicted"/>
<evidence type="ECO:0000259" key="8">
    <source>
        <dbReference type="PROSITE" id="PS50011"/>
    </source>
</evidence>
<evidence type="ECO:0000256" key="2">
    <source>
        <dbReference type="ARBA" id="ARBA00022527"/>
    </source>
</evidence>
<dbReference type="SUPFAM" id="SSF56112">
    <property type="entry name" value="Protein kinase-like (PK-like)"/>
    <property type="match status" value="1"/>
</dbReference>
<feature type="binding site" evidence="7">
    <location>
        <position position="803"/>
    </location>
    <ligand>
        <name>Zn(2+)</name>
        <dbReference type="ChEBI" id="CHEBI:29105"/>
    </ligand>
</feature>
<feature type="binding site" evidence="7">
    <location>
        <position position="804"/>
    </location>
    <ligand>
        <name>Zn(2+)</name>
        <dbReference type="ChEBI" id="CHEBI:29105"/>
    </ligand>
</feature>
<gene>
    <name evidence="9" type="ORF">IW245_002540</name>
</gene>
<comment type="caution">
    <text evidence="9">The sequence shown here is derived from an EMBL/GenBank/DDBJ whole genome shotgun (WGS) entry which is preliminary data.</text>
</comment>
<dbReference type="GO" id="GO:0031179">
    <property type="term" value="P:peptide modification"/>
    <property type="evidence" value="ECO:0007669"/>
    <property type="project" value="InterPro"/>
</dbReference>
<evidence type="ECO:0000313" key="10">
    <source>
        <dbReference type="Proteomes" id="UP000622552"/>
    </source>
</evidence>
<dbReference type="EC" id="2.7.11.1" evidence="1"/>
<dbReference type="SUPFAM" id="SSF158745">
    <property type="entry name" value="LanC-like"/>
    <property type="match status" value="1"/>
</dbReference>
<dbReference type="Proteomes" id="UP000622552">
    <property type="component" value="Unassembled WGS sequence"/>
</dbReference>
<dbReference type="Pfam" id="PF05147">
    <property type="entry name" value="LANC_like"/>
    <property type="match status" value="1"/>
</dbReference>
<dbReference type="GO" id="GO:0046872">
    <property type="term" value="F:metal ion binding"/>
    <property type="evidence" value="ECO:0007669"/>
    <property type="project" value="UniProtKB-KW"/>
</dbReference>
<accession>A0A8J7GEP6</accession>
<protein>
    <recommendedName>
        <fullName evidence="1">non-specific serine/threonine protein kinase</fullName>
        <ecNumber evidence="1">2.7.11.1</ecNumber>
    </recommendedName>
</protein>
<reference evidence="9" key="1">
    <citation type="submission" date="2020-11" db="EMBL/GenBank/DDBJ databases">
        <title>Sequencing the genomes of 1000 actinobacteria strains.</title>
        <authorList>
            <person name="Klenk H.-P."/>
        </authorList>
    </citation>
    <scope>NUCLEOTIDE SEQUENCE</scope>
    <source>
        <strain evidence="9">DSM 45356</strain>
    </source>
</reference>
<dbReference type="GO" id="GO:0004674">
    <property type="term" value="F:protein serine/threonine kinase activity"/>
    <property type="evidence" value="ECO:0007669"/>
    <property type="project" value="UniProtKB-KW"/>
</dbReference>
<keyword evidence="5" id="KW-0418">Kinase</keyword>
<evidence type="ECO:0000256" key="4">
    <source>
        <dbReference type="ARBA" id="ARBA00022741"/>
    </source>
</evidence>
<dbReference type="InterPro" id="IPR007822">
    <property type="entry name" value="LANC-like"/>
</dbReference>
<keyword evidence="7" id="KW-0862">Zinc</keyword>
<dbReference type="Pfam" id="PF00069">
    <property type="entry name" value="Pkinase"/>
    <property type="match status" value="1"/>
</dbReference>
<dbReference type="SMART" id="SM00220">
    <property type="entry name" value="S_TKc"/>
    <property type="match status" value="1"/>
</dbReference>
<keyword evidence="7" id="KW-0479">Metal-binding</keyword>
<evidence type="ECO:0000256" key="7">
    <source>
        <dbReference type="PIRSR" id="PIRSR607822-1"/>
    </source>
</evidence>